<proteinExistence type="predicted"/>
<dbReference type="GO" id="GO:0004197">
    <property type="term" value="F:cysteine-type endopeptidase activity"/>
    <property type="evidence" value="ECO:0007669"/>
    <property type="project" value="InterPro"/>
</dbReference>
<comment type="caution">
    <text evidence="2">The sequence shown here is derived from an EMBL/GenBank/DDBJ whole genome shotgun (WGS) entry which is preliminary data.</text>
</comment>
<dbReference type="EMBL" id="JAYWIO010000004">
    <property type="protein sequence ID" value="KAK7266025.1"/>
    <property type="molecule type" value="Genomic_DNA"/>
</dbReference>
<name>A0AAN9F2K7_CROPI</name>
<sequence length="154" mass="16643">MGIFVIPWNPKIALTESEELTALLEGLDPSCSVTIITEACHSSGLIGGLKHQLNGNMSPPYTYEDASIGTEKSVVHLAACSRTQISHGRIYNGVAMGKFTRTLCLCLPNTVLECMTTCRRTIPPCTIEGRISQIPQLFCTDNKLGDPCISSLTL</sequence>
<keyword evidence="3" id="KW-1185">Reference proteome</keyword>
<protein>
    <recommendedName>
        <fullName evidence="1">Peptidase C14 caspase domain-containing protein</fullName>
    </recommendedName>
</protein>
<evidence type="ECO:0000259" key="1">
    <source>
        <dbReference type="Pfam" id="PF00656"/>
    </source>
</evidence>
<dbReference type="Pfam" id="PF00656">
    <property type="entry name" value="Peptidase_C14"/>
    <property type="match status" value="1"/>
</dbReference>
<dbReference type="AlphaFoldDB" id="A0AAN9F2K7"/>
<organism evidence="2 3">
    <name type="scientific">Crotalaria pallida</name>
    <name type="common">Smooth rattlebox</name>
    <name type="synonym">Crotalaria striata</name>
    <dbReference type="NCBI Taxonomy" id="3830"/>
    <lineage>
        <taxon>Eukaryota</taxon>
        <taxon>Viridiplantae</taxon>
        <taxon>Streptophyta</taxon>
        <taxon>Embryophyta</taxon>
        <taxon>Tracheophyta</taxon>
        <taxon>Spermatophyta</taxon>
        <taxon>Magnoliopsida</taxon>
        <taxon>eudicotyledons</taxon>
        <taxon>Gunneridae</taxon>
        <taxon>Pentapetalae</taxon>
        <taxon>rosids</taxon>
        <taxon>fabids</taxon>
        <taxon>Fabales</taxon>
        <taxon>Fabaceae</taxon>
        <taxon>Papilionoideae</taxon>
        <taxon>50 kb inversion clade</taxon>
        <taxon>genistoids sensu lato</taxon>
        <taxon>core genistoids</taxon>
        <taxon>Crotalarieae</taxon>
        <taxon>Crotalaria</taxon>
    </lineage>
</organism>
<dbReference type="InterPro" id="IPR011600">
    <property type="entry name" value="Pept_C14_caspase"/>
</dbReference>
<accession>A0AAN9F2K7</accession>
<dbReference type="Proteomes" id="UP001372338">
    <property type="component" value="Unassembled WGS sequence"/>
</dbReference>
<dbReference type="GO" id="GO:0006508">
    <property type="term" value="P:proteolysis"/>
    <property type="evidence" value="ECO:0007669"/>
    <property type="project" value="InterPro"/>
</dbReference>
<gene>
    <name evidence="2" type="ORF">RIF29_18664</name>
</gene>
<evidence type="ECO:0000313" key="2">
    <source>
        <dbReference type="EMBL" id="KAK7266025.1"/>
    </source>
</evidence>
<feature type="domain" description="Peptidase C14 caspase" evidence="1">
    <location>
        <begin position="20"/>
        <end position="140"/>
    </location>
</feature>
<reference evidence="2 3" key="1">
    <citation type="submission" date="2024-01" db="EMBL/GenBank/DDBJ databases">
        <title>The genomes of 5 underutilized Papilionoideae crops provide insights into root nodulation and disease resistanc.</title>
        <authorList>
            <person name="Yuan L."/>
        </authorList>
    </citation>
    <scope>NUCLEOTIDE SEQUENCE [LARGE SCALE GENOMIC DNA]</scope>
    <source>
        <strain evidence="2">ZHUSHIDOU_FW_LH</strain>
        <tissue evidence="2">Leaf</tissue>
    </source>
</reference>
<evidence type="ECO:0000313" key="3">
    <source>
        <dbReference type="Proteomes" id="UP001372338"/>
    </source>
</evidence>
<dbReference type="Gene3D" id="3.40.50.1460">
    <property type="match status" value="1"/>
</dbReference>